<evidence type="ECO:0008006" key="3">
    <source>
        <dbReference type="Google" id="ProtNLM"/>
    </source>
</evidence>
<comment type="caution">
    <text evidence="1">The sequence shown here is derived from an EMBL/GenBank/DDBJ whole genome shotgun (WGS) entry which is preliminary data.</text>
</comment>
<dbReference type="OrthoDB" id="3122260at2759"/>
<keyword evidence="2" id="KW-1185">Reference proteome</keyword>
<dbReference type="Gene3D" id="1.25.10.10">
    <property type="entry name" value="Leucine-rich Repeat Variant"/>
    <property type="match status" value="1"/>
</dbReference>
<reference evidence="1 2" key="1">
    <citation type="journal article" date="2019" name="Nat. Ecol. Evol.">
        <title>Megaphylogeny resolves global patterns of mushroom evolution.</title>
        <authorList>
            <person name="Varga T."/>
            <person name="Krizsan K."/>
            <person name="Foldi C."/>
            <person name="Dima B."/>
            <person name="Sanchez-Garcia M."/>
            <person name="Sanchez-Ramirez S."/>
            <person name="Szollosi G.J."/>
            <person name="Szarkandi J.G."/>
            <person name="Papp V."/>
            <person name="Albert L."/>
            <person name="Andreopoulos W."/>
            <person name="Angelini C."/>
            <person name="Antonin V."/>
            <person name="Barry K.W."/>
            <person name="Bougher N.L."/>
            <person name="Buchanan P."/>
            <person name="Buyck B."/>
            <person name="Bense V."/>
            <person name="Catcheside P."/>
            <person name="Chovatia M."/>
            <person name="Cooper J."/>
            <person name="Damon W."/>
            <person name="Desjardin D."/>
            <person name="Finy P."/>
            <person name="Geml J."/>
            <person name="Haridas S."/>
            <person name="Hughes K."/>
            <person name="Justo A."/>
            <person name="Karasinski D."/>
            <person name="Kautmanova I."/>
            <person name="Kiss B."/>
            <person name="Kocsube S."/>
            <person name="Kotiranta H."/>
            <person name="LaButti K.M."/>
            <person name="Lechner B.E."/>
            <person name="Liimatainen K."/>
            <person name="Lipzen A."/>
            <person name="Lukacs Z."/>
            <person name="Mihaltcheva S."/>
            <person name="Morgado L.N."/>
            <person name="Niskanen T."/>
            <person name="Noordeloos M.E."/>
            <person name="Ohm R.A."/>
            <person name="Ortiz-Santana B."/>
            <person name="Ovrebo C."/>
            <person name="Racz N."/>
            <person name="Riley R."/>
            <person name="Savchenko A."/>
            <person name="Shiryaev A."/>
            <person name="Soop K."/>
            <person name="Spirin V."/>
            <person name="Szebenyi C."/>
            <person name="Tomsovsky M."/>
            <person name="Tulloss R.E."/>
            <person name="Uehling J."/>
            <person name="Grigoriev I.V."/>
            <person name="Vagvolgyi C."/>
            <person name="Papp T."/>
            <person name="Martin F.M."/>
            <person name="Miettinen O."/>
            <person name="Hibbett D.S."/>
            <person name="Nagy L.G."/>
        </authorList>
    </citation>
    <scope>NUCLEOTIDE SEQUENCE [LARGE SCALE GENOMIC DNA]</scope>
    <source>
        <strain evidence="1 2">FP101781</strain>
    </source>
</reference>
<dbReference type="InterPro" id="IPR011989">
    <property type="entry name" value="ARM-like"/>
</dbReference>
<accession>A0A4Y7TZH1</accession>
<proteinExistence type="predicted"/>
<organism evidence="1 2">
    <name type="scientific">Coprinellus micaceus</name>
    <name type="common">Glistening ink-cap mushroom</name>
    <name type="synonym">Coprinus micaceus</name>
    <dbReference type="NCBI Taxonomy" id="71717"/>
    <lineage>
        <taxon>Eukaryota</taxon>
        <taxon>Fungi</taxon>
        <taxon>Dikarya</taxon>
        <taxon>Basidiomycota</taxon>
        <taxon>Agaricomycotina</taxon>
        <taxon>Agaricomycetes</taxon>
        <taxon>Agaricomycetidae</taxon>
        <taxon>Agaricales</taxon>
        <taxon>Agaricineae</taxon>
        <taxon>Psathyrellaceae</taxon>
        <taxon>Coprinellus</taxon>
    </lineage>
</organism>
<evidence type="ECO:0000313" key="2">
    <source>
        <dbReference type="Proteomes" id="UP000298030"/>
    </source>
</evidence>
<evidence type="ECO:0000313" key="1">
    <source>
        <dbReference type="EMBL" id="TEB39583.1"/>
    </source>
</evidence>
<dbReference type="AlphaFoldDB" id="A0A4Y7TZH1"/>
<dbReference type="SUPFAM" id="SSF48371">
    <property type="entry name" value="ARM repeat"/>
    <property type="match status" value="1"/>
</dbReference>
<dbReference type="EMBL" id="QPFP01000001">
    <property type="protein sequence ID" value="TEB39583.1"/>
    <property type="molecule type" value="Genomic_DNA"/>
</dbReference>
<protein>
    <recommendedName>
        <fullName evidence="3">ARM repeat-containing protein</fullName>
    </recommendedName>
</protein>
<sequence length="327" mass="36295">MIAMSVKNVLDVEYLDLRSLLESAKLHDSVQDMLPQYLVLSLTNGRGEVRSQALDLLMHLSCSAGYCQLQCSGYIGLLVPTHDTQLISRLADIAIKDDEPALRKTALKLLKSLFDQIRFQDLVKSTLSELVEQCFTRAKLTEFRRNAIAVLHDLTDPNVNGDRWYAKFEDIVSPSLLYLLKIAVFAGDGAHNFLRGEAQALLLENLPLYSSQTRLNLEVLSAVPTMISTIAEEDKWIVLKLGENLHLSDVSAAAIARALIPLLRAPSLHSRGTALELLARLYTKHRSAVNDPSVINSAISGTVDLALDRRDVAGRIRQTAVTRSFFF</sequence>
<gene>
    <name evidence="1" type="ORF">FA13DRAFT_10449</name>
</gene>
<dbReference type="Proteomes" id="UP000298030">
    <property type="component" value="Unassembled WGS sequence"/>
</dbReference>
<name>A0A4Y7TZH1_COPMI</name>
<dbReference type="InterPro" id="IPR016024">
    <property type="entry name" value="ARM-type_fold"/>
</dbReference>